<protein>
    <submittedName>
        <fullName evidence="3">Protein-tyrosine phosphatase</fullName>
        <ecNumber evidence="3">3.1.3.48</ecNumber>
    </submittedName>
</protein>
<dbReference type="GO" id="GO:0004725">
    <property type="term" value="F:protein tyrosine phosphatase activity"/>
    <property type="evidence" value="ECO:0007669"/>
    <property type="project" value="UniProtKB-EC"/>
</dbReference>
<dbReference type="RefSeq" id="WP_183618215.1">
    <property type="nucleotide sequence ID" value="NZ_JACIDY010000009.1"/>
</dbReference>
<dbReference type="SUPFAM" id="SSF52799">
    <property type="entry name" value="(Phosphotyrosine protein) phosphatases II"/>
    <property type="match status" value="1"/>
</dbReference>
<evidence type="ECO:0000313" key="4">
    <source>
        <dbReference type="Proteomes" id="UP000561459"/>
    </source>
</evidence>
<comment type="similarity">
    <text evidence="1">Belongs to the protein-tyrosine phosphatase family.</text>
</comment>
<dbReference type="Pfam" id="PF13350">
    <property type="entry name" value="Y_phosphatase3"/>
    <property type="match status" value="1"/>
</dbReference>
<keyword evidence="2" id="KW-0732">Signal</keyword>
<dbReference type="PANTHER" id="PTHR31126:SF1">
    <property type="entry name" value="TYROSINE SPECIFIC PROTEIN PHOSPHATASES DOMAIN-CONTAINING PROTEIN"/>
    <property type="match status" value="1"/>
</dbReference>
<reference evidence="3 4" key="1">
    <citation type="submission" date="2020-08" db="EMBL/GenBank/DDBJ databases">
        <title>Genomic Encyclopedia of Type Strains, Phase IV (KMG-IV): sequencing the most valuable type-strain genomes for metagenomic binning, comparative biology and taxonomic classification.</title>
        <authorList>
            <person name="Goeker M."/>
        </authorList>
    </citation>
    <scope>NUCLEOTIDE SEQUENCE [LARGE SCALE GENOMIC DNA]</scope>
    <source>
        <strain evidence="3 4">DSM 27568</strain>
    </source>
</reference>
<dbReference type="PANTHER" id="PTHR31126">
    <property type="entry name" value="TYROSINE-PROTEIN PHOSPHATASE"/>
    <property type="match status" value="1"/>
</dbReference>
<keyword evidence="4" id="KW-1185">Reference proteome</keyword>
<proteinExistence type="inferred from homology"/>
<feature type="chain" id="PRO_5031110403" evidence="2">
    <location>
        <begin position="23"/>
        <end position="352"/>
    </location>
</feature>
<gene>
    <name evidence="3" type="ORF">GGR39_003069</name>
</gene>
<dbReference type="EC" id="3.1.3.48" evidence="3"/>
<dbReference type="EMBL" id="JACIDY010000009">
    <property type="protein sequence ID" value="MBB3941392.1"/>
    <property type="molecule type" value="Genomic_DNA"/>
</dbReference>
<accession>A0A7W6C2L7</accession>
<dbReference type="InterPro" id="IPR029021">
    <property type="entry name" value="Prot-tyrosine_phosphatase-like"/>
</dbReference>
<dbReference type="Proteomes" id="UP000561459">
    <property type="component" value="Unassembled WGS sequence"/>
</dbReference>
<keyword evidence="3" id="KW-0378">Hydrolase</keyword>
<comment type="caution">
    <text evidence="3">The sequence shown here is derived from an EMBL/GenBank/DDBJ whole genome shotgun (WGS) entry which is preliminary data.</text>
</comment>
<sequence>MKRNTALSLLSLMLATAAPTLAKASTITAPAVTRSAPGELTVAWTDSDPVDVLVSSDPTARADQMKLVSKADKDGHETVPVQSGQRLYFMLRDPSGAWVRVGERSLPLMQASNFRDIGGYPAADGKHVRWGLIYRSGGQPLLTDADVAQIGTLGLAHQVDLRSSEERALAPSRVEGVPYEAIGYSMTSLVNGSAPANGDAVYRKMPLMLAPHLKLVFRDLLARDGAVAYNCSAGQDRTGFVTAMILSALGVPRDTILADYHLSTALRRPEWEMPKIDAAAHPGDAAARMFAKLQSNPAAKKPQPLKTADGTAFLDYAFNEINSKWGSVESYLDREAGVSRMDIAKLRAAYLE</sequence>
<feature type="signal peptide" evidence="2">
    <location>
        <begin position="1"/>
        <end position="22"/>
    </location>
</feature>
<evidence type="ECO:0000256" key="2">
    <source>
        <dbReference type="SAM" id="SignalP"/>
    </source>
</evidence>
<evidence type="ECO:0000256" key="1">
    <source>
        <dbReference type="ARBA" id="ARBA00009580"/>
    </source>
</evidence>
<dbReference type="Gene3D" id="3.90.190.10">
    <property type="entry name" value="Protein tyrosine phosphatase superfamily"/>
    <property type="match status" value="1"/>
</dbReference>
<evidence type="ECO:0000313" key="3">
    <source>
        <dbReference type="EMBL" id="MBB3941392.1"/>
    </source>
</evidence>
<dbReference type="InterPro" id="IPR026893">
    <property type="entry name" value="Tyr/Ser_Pase_IphP-type"/>
</dbReference>
<dbReference type="AlphaFoldDB" id="A0A7W6C2L7"/>
<organism evidence="3 4">
    <name type="scientific">Novosphingobium fluoreni</name>
    <dbReference type="NCBI Taxonomy" id="1391222"/>
    <lineage>
        <taxon>Bacteria</taxon>
        <taxon>Pseudomonadati</taxon>
        <taxon>Pseudomonadota</taxon>
        <taxon>Alphaproteobacteria</taxon>
        <taxon>Sphingomonadales</taxon>
        <taxon>Sphingomonadaceae</taxon>
        <taxon>Novosphingobium</taxon>
    </lineage>
</organism>
<name>A0A7W6C2L7_9SPHN</name>